<reference evidence="12 13" key="1">
    <citation type="journal article" date="2015" name="Genome Biol. Evol.">
        <title>Comparative Genomics of a Bacterivorous Green Alga Reveals Evolutionary Causalities and Consequences of Phago-Mixotrophic Mode of Nutrition.</title>
        <authorList>
            <person name="Burns J.A."/>
            <person name="Paasch A."/>
            <person name="Narechania A."/>
            <person name="Kim E."/>
        </authorList>
    </citation>
    <scope>NUCLEOTIDE SEQUENCE [LARGE SCALE GENOMIC DNA]</scope>
    <source>
        <strain evidence="12 13">PLY_AMNH</strain>
    </source>
</reference>
<feature type="domain" description="EF-hand" evidence="11">
    <location>
        <begin position="499"/>
        <end position="534"/>
    </location>
</feature>
<dbReference type="GO" id="GO:0004674">
    <property type="term" value="F:protein serine/threonine kinase activity"/>
    <property type="evidence" value="ECO:0007669"/>
    <property type="project" value="UniProtKB-KW"/>
</dbReference>
<dbReference type="InterPro" id="IPR050205">
    <property type="entry name" value="CDPK_Ser/Thr_kinases"/>
</dbReference>
<dbReference type="FunFam" id="1.10.238.10:FF:000178">
    <property type="entry name" value="Calmodulin-2 A"/>
    <property type="match status" value="1"/>
</dbReference>
<keyword evidence="6" id="KW-0106">Calcium</keyword>
<dbReference type="Gene3D" id="1.10.510.10">
    <property type="entry name" value="Transferase(Phosphotransferase) domain 1"/>
    <property type="match status" value="1"/>
</dbReference>
<evidence type="ECO:0000256" key="5">
    <source>
        <dbReference type="ARBA" id="ARBA00022777"/>
    </source>
</evidence>
<evidence type="ECO:0000256" key="3">
    <source>
        <dbReference type="ARBA" id="ARBA00022737"/>
    </source>
</evidence>
<feature type="binding site" evidence="8">
    <location>
        <position position="131"/>
    </location>
    <ligand>
        <name>ATP</name>
        <dbReference type="ChEBI" id="CHEBI:30616"/>
    </ligand>
</feature>
<organism evidence="12 13">
    <name type="scientific">Cymbomonas tetramitiformis</name>
    <dbReference type="NCBI Taxonomy" id="36881"/>
    <lineage>
        <taxon>Eukaryota</taxon>
        <taxon>Viridiplantae</taxon>
        <taxon>Chlorophyta</taxon>
        <taxon>Pyramimonadophyceae</taxon>
        <taxon>Pyramimonadales</taxon>
        <taxon>Pyramimonadaceae</taxon>
        <taxon>Cymbomonas</taxon>
    </lineage>
</organism>
<comment type="caution">
    <text evidence="12">The sequence shown here is derived from an EMBL/GenBank/DDBJ whole genome shotgun (WGS) entry which is preliminary data.</text>
</comment>
<proteinExistence type="predicted"/>
<evidence type="ECO:0000259" key="10">
    <source>
        <dbReference type="PROSITE" id="PS50011"/>
    </source>
</evidence>
<evidence type="ECO:0000256" key="4">
    <source>
        <dbReference type="ARBA" id="ARBA00022741"/>
    </source>
</evidence>
<keyword evidence="2" id="KW-0808">Transferase</keyword>
<dbReference type="AlphaFoldDB" id="A0AAE0L4P5"/>
<keyword evidence="13" id="KW-1185">Reference proteome</keyword>
<keyword evidence="4 8" id="KW-0547">Nucleotide-binding</keyword>
<dbReference type="SUPFAM" id="SSF47473">
    <property type="entry name" value="EF-hand"/>
    <property type="match status" value="1"/>
</dbReference>
<dbReference type="PROSITE" id="PS00108">
    <property type="entry name" value="PROTEIN_KINASE_ST"/>
    <property type="match status" value="1"/>
</dbReference>
<evidence type="ECO:0000313" key="13">
    <source>
        <dbReference type="Proteomes" id="UP001190700"/>
    </source>
</evidence>
<dbReference type="Gene3D" id="1.10.238.10">
    <property type="entry name" value="EF-hand"/>
    <property type="match status" value="1"/>
</dbReference>
<dbReference type="InterPro" id="IPR017441">
    <property type="entry name" value="Protein_kinase_ATP_BS"/>
</dbReference>
<dbReference type="GO" id="GO:0005509">
    <property type="term" value="F:calcium ion binding"/>
    <property type="evidence" value="ECO:0007669"/>
    <property type="project" value="InterPro"/>
</dbReference>
<dbReference type="InterPro" id="IPR011009">
    <property type="entry name" value="Kinase-like_dom_sf"/>
</dbReference>
<dbReference type="SMART" id="SM00054">
    <property type="entry name" value="EFh"/>
    <property type="match status" value="4"/>
</dbReference>
<sequence length="588" mass="65530">MESDFKLPPKYRRYCPNFPPLGDVAEMTADSKLPPKYRRYCPHFPPAEERWPKETSRIEGQLSSVQQGRSRSRAKSMRLEPGVLRSRSRSNKMNNAPVTDTYDLTKVLGRGCYGVIRLATHRVTGEKFACKTISKARARRSMGTGHGLRVFSAAPDGRQKTSMEHVRREISILYHLQGHPNVIKLEERFEDEDSVHLIMELCSGGELFEQLMLNGVYSEMDAASIIRTILKVAAQCHALGVIHRDLKLENFLLSSSGPDAQLKAIDFGLSTFFQPSDGPLSETVGSAYYMAPEVLSQSYGYPADIWSIGVILYILLSGEPPFNGSSTEEILTAVSSGAYSLQSGAWDRVSKGAKELVHAMLAFNPDTRITAAEALIHDWVRENGDASNELLGDSVFLRLRKYAESNRLKQVALQVVVNNMVEEEIEGLAKLFKSFDSDGDGVISSEEWCEGFENMAKQGTVTLTEEQVTQLMAAADLNGDGKVSYKEFIAATIQLSRLETDEHLLAAFETFDQDNSGYIDREEVQSALGQYGSNFEGMDELFTLIDQDNNGKIDYEEFAQMMRTGLEEAPQPVIPPSKKLGLSVRIRR</sequence>
<dbReference type="PROSITE" id="PS50222">
    <property type="entry name" value="EF_HAND_2"/>
    <property type="match status" value="4"/>
</dbReference>
<evidence type="ECO:0000256" key="8">
    <source>
        <dbReference type="PROSITE-ProRule" id="PRU10141"/>
    </source>
</evidence>
<dbReference type="InterPro" id="IPR008271">
    <property type="entry name" value="Ser/Thr_kinase_AS"/>
</dbReference>
<feature type="domain" description="EF-hand" evidence="11">
    <location>
        <begin position="536"/>
        <end position="568"/>
    </location>
</feature>
<dbReference type="PROSITE" id="PS50011">
    <property type="entry name" value="PROTEIN_KINASE_DOM"/>
    <property type="match status" value="1"/>
</dbReference>
<keyword evidence="5 12" id="KW-0418">Kinase</keyword>
<protein>
    <submittedName>
        <fullName evidence="12">Calcium-dependent protein kinase 17, variant 2</fullName>
    </submittedName>
</protein>
<dbReference type="EMBL" id="LGRX02009424">
    <property type="protein sequence ID" value="KAK3271699.1"/>
    <property type="molecule type" value="Genomic_DNA"/>
</dbReference>
<dbReference type="SUPFAM" id="SSF56112">
    <property type="entry name" value="Protein kinase-like (PK-like)"/>
    <property type="match status" value="1"/>
</dbReference>
<dbReference type="GO" id="GO:0043226">
    <property type="term" value="C:organelle"/>
    <property type="evidence" value="ECO:0007669"/>
    <property type="project" value="UniProtKB-ARBA"/>
</dbReference>
<dbReference type="Proteomes" id="UP001190700">
    <property type="component" value="Unassembled WGS sequence"/>
</dbReference>
<feature type="domain" description="EF-hand" evidence="11">
    <location>
        <begin position="463"/>
        <end position="498"/>
    </location>
</feature>
<accession>A0AAE0L4P5</accession>
<dbReference type="InterPro" id="IPR002048">
    <property type="entry name" value="EF_hand_dom"/>
</dbReference>
<dbReference type="CDD" id="cd00051">
    <property type="entry name" value="EFh"/>
    <property type="match status" value="2"/>
</dbReference>
<keyword evidence="3" id="KW-0677">Repeat</keyword>
<dbReference type="PROSITE" id="PS00107">
    <property type="entry name" value="PROTEIN_KINASE_ATP"/>
    <property type="match status" value="1"/>
</dbReference>
<gene>
    <name evidence="12" type="ORF">CYMTET_19968</name>
</gene>
<evidence type="ECO:0000256" key="2">
    <source>
        <dbReference type="ARBA" id="ARBA00022679"/>
    </source>
</evidence>
<dbReference type="InterPro" id="IPR011992">
    <property type="entry name" value="EF-hand-dom_pair"/>
</dbReference>
<evidence type="ECO:0000256" key="9">
    <source>
        <dbReference type="SAM" id="MobiDB-lite"/>
    </source>
</evidence>
<dbReference type="GO" id="GO:0005524">
    <property type="term" value="F:ATP binding"/>
    <property type="evidence" value="ECO:0007669"/>
    <property type="project" value="UniProtKB-UniRule"/>
</dbReference>
<evidence type="ECO:0000256" key="1">
    <source>
        <dbReference type="ARBA" id="ARBA00022527"/>
    </source>
</evidence>
<dbReference type="Gene3D" id="3.30.200.20">
    <property type="entry name" value="Phosphorylase Kinase, domain 1"/>
    <property type="match status" value="1"/>
</dbReference>
<name>A0AAE0L4P5_9CHLO</name>
<dbReference type="Pfam" id="PF00069">
    <property type="entry name" value="Pkinase"/>
    <property type="match status" value="1"/>
</dbReference>
<dbReference type="Pfam" id="PF13499">
    <property type="entry name" value="EF-hand_7"/>
    <property type="match status" value="2"/>
</dbReference>
<dbReference type="PANTHER" id="PTHR24349">
    <property type="entry name" value="SERINE/THREONINE-PROTEIN KINASE"/>
    <property type="match status" value="1"/>
</dbReference>
<evidence type="ECO:0000256" key="6">
    <source>
        <dbReference type="ARBA" id="ARBA00022837"/>
    </source>
</evidence>
<keyword evidence="1" id="KW-0723">Serine/threonine-protein kinase</keyword>
<dbReference type="PROSITE" id="PS00018">
    <property type="entry name" value="EF_HAND_1"/>
    <property type="match status" value="4"/>
</dbReference>
<feature type="region of interest" description="Disordered" evidence="9">
    <location>
        <begin position="51"/>
        <end position="97"/>
    </location>
</feature>
<keyword evidence="7 8" id="KW-0067">ATP-binding</keyword>
<dbReference type="CDD" id="cd05117">
    <property type="entry name" value="STKc_CAMK"/>
    <property type="match status" value="1"/>
</dbReference>
<dbReference type="InterPro" id="IPR018247">
    <property type="entry name" value="EF_Hand_1_Ca_BS"/>
</dbReference>
<evidence type="ECO:0000259" key="11">
    <source>
        <dbReference type="PROSITE" id="PS50222"/>
    </source>
</evidence>
<dbReference type="SMART" id="SM00220">
    <property type="entry name" value="S_TKc"/>
    <property type="match status" value="1"/>
</dbReference>
<evidence type="ECO:0000313" key="12">
    <source>
        <dbReference type="EMBL" id="KAK3271699.1"/>
    </source>
</evidence>
<dbReference type="InterPro" id="IPR000719">
    <property type="entry name" value="Prot_kinase_dom"/>
</dbReference>
<feature type="domain" description="EF-hand" evidence="11">
    <location>
        <begin position="423"/>
        <end position="458"/>
    </location>
</feature>
<feature type="domain" description="Protein kinase" evidence="10">
    <location>
        <begin position="102"/>
        <end position="380"/>
    </location>
</feature>
<evidence type="ECO:0000256" key="7">
    <source>
        <dbReference type="ARBA" id="ARBA00022840"/>
    </source>
</evidence>